<reference evidence="15 16" key="1">
    <citation type="journal article" date="2024" name="Commun. Biol.">
        <title>Comparative genomic analysis of thermophilic fungi reveals convergent evolutionary adaptations and gene losses.</title>
        <authorList>
            <person name="Steindorff A.S."/>
            <person name="Aguilar-Pontes M.V."/>
            <person name="Robinson A.J."/>
            <person name="Andreopoulos B."/>
            <person name="LaButti K."/>
            <person name="Kuo A."/>
            <person name="Mondo S."/>
            <person name="Riley R."/>
            <person name="Otillar R."/>
            <person name="Haridas S."/>
            <person name="Lipzen A."/>
            <person name="Grimwood J."/>
            <person name="Schmutz J."/>
            <person name="Clum A."/>
            <person name="Reid I.D."/>
            <person name="Moisan M.C."/>
            <person name="Butler G."/>
            <person name="Nguyen T.T.M."/>
            <person name="Dewar K."/>
            <person name="Conant G."/>
            <person name="Drula E."/>
            <person name="Henrissat B."/>
            <person name="Hansel C."/>
            <person name="Singer S."/>
            <person name="Hutchinson M.I."/>
            <person name="de Vries R.P."/>
            <person name="Natvig D.O."/>
            <person name="Powell A.J."/>
            <person name="Tsang A."/>
            <person name="Grigoriev I.V."/>
        </authorList>
    </citation>
    <scope>NUCLEOTIDE SEQUENCE [LARGE SCALE GENOMIC DNA]</scope>
    <source>
        <strain evidence="15 16">ATCC 24622</strain>
    </source>
</reference>
<evidence type="ECO:0000313" key="16">
    <source>
        <dbReference type="Proteomes" id="UP001586593"/>
    </source>
</evidence>
<proteinExistence type="inferred from homology"/>
<evidence type="ECO:0000256" key="4">
    <source>
        <dbReference type="ARBA" id="ARBA00022741"/>
    </source>
</evidence>
<dbReference type="Gene3D" id="3.90.740.10">
    <property type="entry name" value="Valyl/Leucyl/Isoleucyl-tRNA synthetase, editing domain"/>
    <property type="match status" value="1"/>
</dbReference>
<dbReference type="NCBIfam" id="TIGR00422">
    <property type="entry name" value="valS"/>
    <property type="match status" value="1"/>
</dbReference>
<evidence type="ECO:0000256" key="10">
    <source>
        <dbReference type="RuleBase" id="RU363035"/>
    </source>
</evidence>
<dbReference type="PROSITE" id="PS00178">
    <property type="entry name" value="AA_TRNA_LIGASE_I"/>
    <property type="match status" value="1"/>
</dbReference>
<keyword evidence="16" id="KW-1185">Reference proteome</keyword>
<dbReference type="SUPFAM" id="SSF47323">
    <property type="entry name" value="Anticodon-binding domain of a subclass of class I aminoacyl-tRNA synthetases"/>
    <property type="match status" value="1"/>
</dbReference>
<accession>A0ABR3WM92</accession>
<evidence type="ECO:0000256" key="2">
    <source>
        <dbReference type="ARBA" id="ARBA00013169"/>
    </source>
</evidence>
<dbReference type="Pfam" id="PF08264">
    <property type="entry name" value="Anticodon_1"/>
    <property type="match status" value="1"/>
</dbReference>
<evidence type="ECO:0000259" key="13">
    <source>
        <dbReference type="Pfam" id="PF00133"/>
    </source>
</evidence>
<keyword evidence="7 10" id="KW-0030">Aminoacyl-tRNA synthetase</keyword>
<dbReference type="SUPFAM" id="SSF52374">
    <property type="entry name" value="Nucleotidylyl transferase"/>
    <property type="match status" value="1"/>
</dbReference>
<dbReference type="InterPro" id="IPR037118">
    <property type="entry name" value="Val-tRNA_synth_C_sf"/>
</dbReference>
<dbReference type="InterPro" id="IPR009080">
    <property type="entry name" value="tRNAsynth_Ia_anticodon-bd"/>
</dbReference>
<keyword evidence="5 10" id="KW-0067">ATP-binding</keyword>
<evidence type="ECO:0000313" key="15">
    <source>
        <dbReference type="EMBL" id="KAL1864623.1"/>
    </source>
</evidence>
<evidence type="ECO:0000256" key="6">
    <source>
        <dbReference type="ARBA" id="ARBA00022917"/>
    </source>
</evidence>
<dbReference type="NCBIfam" id="NF004349">
    <property type="entry name" value="PRK05729.1"/>
    <property type="match status" value="1"/>
</dbReference>
<dbReference type="InterPro" id="IPR033705">
    <property type="entry name" value="Anticodon_Ia_Val"/>
</dbReference>
<comment type="similarity">
    <text evidence="1 10">Belongs to the class-I aminoacyl-tRNA synthetase family.</text>
</comment>
<sequence>MTGDSGPAPKKNDGKEKARADKAAKFAAKQARQAQAQAQQKQKTTEAPRKPQPAPLPTFHDDTPPGEKKIIRSFDDPHFKAYDPQAVESSWYEWWEKSGFFKPSTPVTDKKFVIPLPPPNVTGSLHCGHALANSLQDTLIRYYRMRGFSTLWVPGCDHAGISTQSVVEKMLWKKEKKTRLDLGREEFTKLVWEWKGEYHQRINDAQRRMGGSMDWSREAFTMDENLTRATMETFCRLHDEGLIYRSNRLVNWCTNLETALSSLEVENKEIPGRTLLEVPGYDKKVEFGVLTYFKYPIEGSDLTIEVATTRPETMLGDSGIAVNPDDPRYSHLVGKFARHPFTNRLLKIVADSYVDKEFGTGAVKLTPAHDFNDYNLGQRHGLEFINILNENGTLNENAGPEFQGMKRFDARYRVVDELTKRGLFVKKESHAMTIPLCEKTKDVIEPCMKPQWWMRMQDMADAALQAAEEGKVRISPESARKSFQRWMANVNDWCISRQLWWGHRIPAYRVLLDGESQSETEESVWIVGRNYDEAFSKAQAKFPGKNFRLEQDPDCLDTWFSSGLWPLGTLGWPNTEGFDFKNFFPTSLLETGWDILFFWVARMIMLSLKLTGSVPFSEVYCHSLVRDSENRKMSKSLGNVIDPLDIINGIDLEALHAKLYVGNLKEEEIARATKYQKTAFPGGIPQCGADALRFALLSYTTGGGDISFDIKVIQGYRRFCNKIWQATKYILGRLDADFAPAAKLDTSALSLPEKWILHRLNTAVKGVNEALEAREFSKSAKLAYQFFYDDLCDVFIENSKSILNDGTPSEQQSAQQTLYYTLDNALRLLHPLLPYITEELWQRLPRKDGPPSIMVAPYPEFDAALEFPADAQAYELGLQCAGGIRSLAADYNLRTGGHAFIRASSLEAQASVSAQAPAIKALSGKILSELSVLGPEVGDDAVPTGCAVYVISKDITILLQVGHLVSDVDAEIQRISNKLSKSNATIAKQQELMLREGFTKAADSVQEVERKKLEEARAAVENYERTLEVFKKLKI</sequence>
<feature type="compositionally biased region" description="Basic and acidic residues" evidence="12">
    <location>
        <begin position="59"/>
        <end position="71"/>
    </location>
</feature>
<gene>
    <name evidence="15" type="ORF">VTK73DRAFT_5777</name>
</gene>
<dbReference type="EMBL" id="JAZHXJ010000323">
    <property type="protein sequence ID" value="KAL1864623.1"/>
    <property type="molecule type" value="Genomic_DNA"/>
</dbReference>
<feature type="compositionally biased region" description="Basic and acidic residues" evidence="12">
    <location>
        <begin position="10"/>
        <end position="24"/>
    </location>
</feature>
<dbReference type="InterPro" id="IPR002303">
    <property type="entry name" value="Valyl-tRNA_ligase"/>
</dbReference>
<dbReference type="CDD" id="cd07962">
    <property type="entry name" value="Anticodon_Ia_Val"/>
    <property type="match status" value="1"/>
</dbReference>
<feature type="region of interest" description="Disordered" evidence="12">
    <location>
        <begin position="1"/>
        <end position="71"/>
    </location>
</feature>
<evidence type="ECO:0000256" key="7">
    <source>
        <dbReference type="ARBA" id="ARBA00023146"/>
    </source>
</evidence>
<evidence type="ECO:0000256" key="12">
    <source>
        <dbReference type="SAM" id="MobiDB-lite"/>
    </source>
</evidence>
<dbReference type="CDD" id="cd00817">
    <property type="entry name" value="ValRS_core"/>
    <property type="match status" value="1"/>
</dbReference>
<dbReference type="InterPro" id="IPR001412">
    <property type="entry name" value="aa-tRNA-synth_I_CS"/>
</dbReference>
<keyword evidence="11" id="KW-0175">Coiled coil</keyword>
<dbReference type="PANTHER" id="PTHR11946">
    <property type="entry name" value="VALYL-TRNA SYNTHETASES"/>
    <property type="match status" value="1"/>
</dbReference>
<dbReference type="EC" id="6.1.1.9" evidence="2"/>
<feature type="coiled-coil region" evidence="11">
    <location>
        <begin position="1006"/>
        <end position="1033"/>
    </location>
</feature>
<evidence type="ECO:0000256" key="5">
    <source>
        <dbReference type="ARBA" id="ARBA00022840"/>
    </source>
</evidence>
<keyword evidence="3 10" id="KW-0436">Ligase</keyword>
<dbReference type="Gene3D" id="1.10.287.380">
    <property type="entry name" value="Valyl-tRNA synthetase, C-terminal domain"/>
    <property type="match status" value="1"/>
</dbReference>
<feature type="domain" description="Methionyl/Valyl/Leucyl/Isoleucyl-tRNA synthetase anticodon-binding" evidence="14">
    <location>
        <begin position="753"/>
        <end position="892"/>
    </location>
</feature>
<feature type="compositionally biased region" description="Low complexity" evidence="12">
    <location>
        <begin position="25"/>
        <end position="42"/>
    </location>
</feature>
<evidence type="ECO:0000256" key="1">
    <source>
        <dbReference type="ARBA" id="ARBA00005594"/>
    </source>
</evidence>
<dbReference type="PANTHER" id="PTHR11946:SF109">
    <property type="entry name" value="VALINE--TRNA LIGASE"/>
    <property type="match status" value="1"/>
</dbReference>
<dbReference type="InterPro" id="IPR002300">
    <property type="entry name" value="aa-tRNA-synth_Ia"/>
</dbReference>
<dbReference type="Gene3D" id="3.40.50.620">
    <property type="entry name" value="HUPs"/>
    <property type="match status" value="2"/>
</dbReference>
<comment type="caution">
    <text evidence="15">The sequence shown here is derived from an EMBL/GenBank/DDBJ whole genome shotgun (WGS) entry which is preliminary data.</text>
</comment>
<dbReference type="Pfam" id="PF00133">
    <property type="entry name" value="tRNA-synt_1"/>
    <property type="match status" value="1"/>
</dbReference>
<keyword evidence="4 10" id="KW-0547">Nucleotide-binding</keyword>
<evidence type="ECO:0000259" key="14">
    <source>
        <dbReference type="Pfam" id="PF08264"/>
    </source>
</evidence>
<evidence type="ECO:0000256" key="3">
    <source>
        <dbReference type="ARBA" id="ARBA00022598"/>
    </source>
</evidence>
<organism evidence="15 16">
    <name type="scientific">Phialemonium thermophilum</name>
    <dbReference type="NCBI Taxonomy" id="223376"/>
    <lineage>
        <taxon>Eukaryota</taxon>
        <taxon>Fungi</taxon>
        <taxon>Dikarya</taxon>
        <taxon>Ascomycota</taxon>
        <taxon>Pezizomycotina</taxon>
        <taxon>Sordariomycetes</taxon>
        <taxon>Sordariomycetidae</taxon>
        <taxon>Cephalothecales</taxon>
        <taxon>Cephalothecaceae</taxon>
        <taxon>Phialemonium</taxon>
    </lineage>
</organism>
<dbReference type="InterPro" id="IPR014729">
    <property type="entry name" value="Rossmann-like_a/b/a_fold"/>
</dbReference>
<dbReference type="InterPro" id="IPR013155">
    <property type="entry name" value="M/V/L/I-tRNA-synth_anticd-bd"/>
</dbReference>
<name>A0ABR3WM92_9PEZI</name>
<evidence type="ECO:0000256" key="11">
    <source>
        <dbReference type="SAM" id="Coils"/>
    </source>
</evidence>
<comment type="catalytic activity">
    <reaction evidence="9">
        <text>tRNA(Val) + L-valine + ATP = L-valyl-tRNA(Val) + AMP + diphosphate</text>
        <dbReference type="Rhea" id="RHEA:10704"/>
        <dbReference type="Rhea" id="RHEA-COMP:9672"/>
        <dbReference type="Rhea" id="RHEA-COMP:9708"/>
        <dbReference type="ChEBI" id="CHEBI:30616"/>
        <dbReference type="ChEBI" id="CHEBI:33019"/>
        <dbReference type="ChEBI" id="CHEBI:57762"/>
        <dbReference type="ChEBI" id="CHEBI:78442"/>
        <dbReference type="ChEBI" id="CHEBI:78537"/>
        <dbReference type="ChEBI" id="CHEBI:456215"/>
        <dbReference type="EC" id="6.1.1.9"/>
    </reaction>
</comment>
<feature type="domain" description="Aminoacyl-tRNA synthetase class Ia" evidence="13">
    <location>
        <begin position="91"/>
        <end position="709"/>
    </location>
</feature>
<dbReference type="HAMAP" id="MF_02004">
    <property type="entry name" value="Val_tRNA_synth_type1"/>
    <property type="match status" value="1"/>
</dbReference>
<dbReference type="Gene3D" id="1.10.730.10">
    <property type="entry name" value="Isoleucyl-tRNA Synthetase, Domain 1"/>
    <property type="match status" value="1"/>
</dbReference>
<protein>
    <recommendedName>
        <fullName evidence="2">valine--tRNA ligase</fullName>
        <ecNumber evidence="2">6.1.1.9</ecNumber>
    </recommendedName>
    <alternativeName>
        <fullName evidence="8">Valyl-tRNA synthetase</fullName>
    </alternativeName>
</protein>
<dbReference type="InterPro" id="IPR009008">
    <property type="entry name" value="Val/Leu/Ile-tRNA-synth_edit"/>
</dbReference>
<dbReference type="SUPFAM" id="SSF50677">
    <property type="entry name" value="ValRS/IleRS/LeuRS editing domain"/>
    <property type="match status" value="1"/>
</dbReference>
<dbReference type="PRINTS" id="PR00986">
    <property type="entry name" value="TRNASYNTHVAL"/>
</dbReference>
<evidence type="ECO:0000256" key="8">
    <source>
        <dbReference type="ARBA" id="ARBA00029936"/>
    </source>
</evidence>
<evidence type="ECO:0000256" key="9">
    <source>
        <dbReference type="ARBA" id="ARBA00047552"/>
    </source>
</evidence>
<dbReference type="Proteomes" id="UP001586593">
    <property type="component" value="Unassembled WGS sequence"/>
</dbReference>
<keyword evidence="6 10" id="KW-0648">Protein biosynthesis</keyword>